<gene>
    <name evidence="1" type="ORF">LOK49_LG07G01772</name>
</gene>
<comment type="caution">
    <text evidence="1">The sequence shown here is derived from an EMBL/GenBank/DDBJ whole genome shotgun (WGS) entry which is preliminary data.</text>
</comment>
<keyword evidence="1" id="KW-0808">Transferase</keyword>
<proteinExistence type="predicted"/>
<organism evidence="1 2">
    <name type="scientific">Camellia lanceoleosa</name>
    <dbReference type="NCBI Taxonomy" id="1840588"/>
    <lineage>
        <taxon>Eukaryota</taxon>
        <taxon>Viridiplantae</taxon>
        <taxon>Streptophyta</taxon>
        <taxon>Embryophyta</taxon>
        <taxon>Tracheophyta</taxon>
        <taxon>Spermatophyta</taxon>
        <taxon>Magnoliopsida</taxon>
        <taxon>eudicotyledons</taxon>
        <taxon>Gunneridae</taxon>
        <taxon>Pentapetalae</taxon>
        <taxon>asterids</taxon>
        <taxon>Ericales</taxon>
        <taxon>Theaceae</taxon>
        <taxon>Camellia</taxon>
    </lineage>
</organism>
<keyword evidence="1" id="KW-0418">Kinase</keyword>
<reference evidence="1 2" key="1">
    <citation type="journal article" date="2022" name="Plant J.">
        <title>Chromosome-level genome of Camellia lanceoleosa provides a valuable resource for understanding genome evolution and self-incompatibility.</title>
        <authorList>
            <person name="Gong W."/>
            <person name="Xiao S."/>
            <person name="Wang L."/>
            <person name="Liao Z."/>
            <person name="Chang Y."/>
            <person name="Mo W."/>
            <person name="Hu G."/>
            <person name="Li W."/>
            <person name="Zhao G."/>
            <person name="Zhu H."/>
            <person name="Hu X."/>
            <person name="Ji K."/>
            <person name="Xiang X."/>
            <person name="Song Q."/>
            <person name="Yuan D."/>
            <person name="Jin S."/>
            <person name="Zhang L."/>
        </authorList>
    </citation>
    <scope>NUCLEOTIDE SEQUENCE [LARGE SCALE GENOMIC DNA]</scope>
    <source>
        <strain evidence="1">SQ_2022a</strain>
    </source>
</reference>
<accession>A0ACC0H6F5</accession>
<protein>
    <submittedName>
        <fullName evidence="1">Serine/threonine-protein kinase PBS1</fullName>
    </submittedName>
</protein>
<dbReference type="Proteomes" id="UP001060215">
    <property type="component" value="Chromosome 7"/>
</dbReference>
<evidence type="ECO:0000313" key="1">
    <source>
        <dbReference type="EMBL" id="KAI8008190.1"/>
    </source>
</evidence>
<evidence type="ECO:0000313" key="2">
    <source>
        <dbReference type="Proteomes" id="UP001060215"/>
    </source>
</evidence>
<dbReference type="EMBL" id="CM045764">
    <property type="protein sequence ID" value="KAI8008190.1"/>
    <property type="molecule type" value="Genomic_DNA"/>
</dbReference>
<sequence>MQRFSLSVVTVKQLDRNGILGNKEFLGEIFVLSLLYHPNLVNLVGYCADGDQRLMVYEYMPLGCVEDHLHDKKALDWSARMKIDSDAAQGLEYLHEKTNPSVIYQDLKSSNILLDEEFNPRLRFWVYKAWTSWK</sequence>
<name>A0ACC0H6F5_9ERIC</name>
<keyword evidence="2" id="KW-1185">Reference proteome</keyword>